<reference evidence="10" key="2">
    <citation type="submission" date="2023-05" db="EMBL/GenBank/DDBJ databases">
        <authorList>
            <consortium name="Lawrence Berkeley National Laboratory"/>
            <person name="Steindorff A."/>
            <person name="Hensen N."/>
            <person name="Bonometti L."/>
            <person name="Westerberg I."/>
            <person name="Brannstrom I.O."/>
            <person name="Guillou S."/>
            <person name="Cros-Aarteil S."/>
            <person name="Calhoun S."/>
            <person name="Haridas S."/>
            <person name="Kuo A."/>
            <person name="Mondo S."/>
            <person name="Pangilinan J."/>
            <person name="Riley R."/>
            <person name="Labutti K."/>
            <person name="Andreopoulos B."/>
            <person name="Lipzen A."/>
            <person name="Chen C."/>
            <person name="Yanf M."/>
            <person name="Daum C."/>
            <person name="Ng V."/>
            <person name="Clum A."/>
            <person name="Ohm R."/>
            <person name="Martin F."/>
            <person name="Silar P."/>
            <person name="Natvig D."/>
            <person name="Lalanne C."/>
            <person name="Gautier V."/>
            <person name="Ament-Velasquez S.L."/>
            <person name="Kruys A."/>
            <person name="Hutchinson M.I."/>
            <person name="Powell A.J."/>
            <person name="Barry K."/>
            <person name="Miller A.N."/>
            <person name="Grigoriev I.V."/>
            <person name="Debuchy R."/>
            <person name="Gladieux P."/>
            <person name="Thoren M.H."/>
            <person name="Johannesson H."/>
        </authorList>
    </citation>
    <scope>NUCLEOTIDE SEQUENCE</scope>
    <source>
        <strain evidence="10">PSN309</strain>
    </source>
</reference>
<keyword evidence="5" id="KW-0271">Exosome</keyword>
<dbReference type="Proteomes" id="UP001302126">
    <property type="component" value="Unassembled WGS sequence"/>
</dbReference>
<dbReference type="EMBL" id="MU864406">
    <property type="protein sequence ID" value="KAK4187250.1"/>
    <property type="molecule type" value="Genomic_DNA"/>
</dbReference>
<dbReference type="SUPFAM" id="SSF50249">
    <property type="entry name" value="Nucleic acid-binding proteins"/>
    <property type="match status" value="1"/>
</dbReference>
<dbReference type="Gene3D" id="2.40.50.100">
    <property type="match status" value="1"/>
</dbReference>
<evidence type="ECO:0000256" key="4">
    <source>
        <dbReference type="ARBA" id="ARBA00022552"/>
    </source>
</evidence>
<dbReference type="InterPro" id="IPR004088">
    <property type="entry name" value="KH_dom_type_1"/>
</dbReference>
<dbReference type="PANTHER" id="PTHR21321">
    <property type="entry name" value="PNAS-3 RELATED"/>
    <property type="match status" value="1"/>
</dbReference>
<comment type="similarity">
    <text evidence="2">Belongs to the RRP40 family.</text>
</comment>
<accession>A0AAN6WTS3</accession>
<evidence type="ECO:0000313" key="10">
    <source>
        <dbReference type="EMBL" id="KAK4187250.1"/>
    </source>
</evidence>
<evidence type="ECO:0000256" key="5">
    <source>
        <dbReference type="ARBA" id="ARBA00022835"/>
    </source>
</evidence>
<dbReference type="FunFam" id="2.40.50.140:FF:000127">
    <property type="entry name" value="Exosome complex component RRP40"/>
    <property type="match status" value="1"/>
</dbReference>
<dbReference type="GO" id="GO:0071051">
    <property type="term" value="P:poly(A)-dependent snoRNA 3'-end processing"/>
    <property type="evidence" value="ECO:0007669"/>
    <property type="project" value="TreeGrafter"/>
</dbReference>
<gene>
    <name evidence="10" type="ORF">QBC35DRAFT_523673</name>
</gene>
<dbReference type="InterPro" id="IPR012340">
    <property type="entry name" value="NA-bd_OB-fold"/>
</dbReference>
<evidence type="ECO:0000259" key="8">
    <source>
        <dbReference type="Pfam" id="PF15985"/>
    </source>
</evidence>
<dbReference type="GO" id="GO:0071034">
    <property type="term" value="P:CUT catabolic process"/>
    <property type="evidence" value="ECO:0007669"/>
    <property type="project" value="TreeGrafter"/>
</dbReference>
<dbReference type="GO" id="GO:0005730">
    <property type="term" value="C:nucleolus"/>
    <property type="evidence" value="ECO:0007669"/>
    <property type="project" value="UniProtKB-SubCell"/>
</dbReference>
<comment type="caution">
    <text evidence="10">The sequence shown here is derived from an EMBL/GenBank/DDBJ whole genome shotgun (WGS) entry which is preliminary data.</text>
</comment>
<dbReference type="AlphaFoldDB" id="A0AAN6WTS3"/>
<organism evidence="10 11">
    <name type="scientific">Podospora australis</name>
    <dbReference type="NCBI Taxonomy" id="1536484"/>
    <lineage>
        <taxon>Eukaryota</taxon>
        <taxon>Fungi</taxon>
        <taxon>Dikarya</taxon>
        <taxon>Ascomycota</taxon>
        <taxon>Pezizomycotina</taxon>
        <taxon>Sordariomycetes</taxon>
        <taxon>Sordariomycetidae</taxon>
        <taxon>Sordariales</taxon>
        <taxon>Podosporaceae</taxon>
        <taxon>Podospora</taxon>
    </lineage>
</organism>
<dbReference type="CDD" id="cd05790">
    <property type="entry name" value="S1_Rrp40"/>
    <property type="match status" value="1"/>
</dbReference>
<evidence type="ECO:0000313" key="11">
    <source>
        <dbReference type="Proteomes" id="UP001302126"/>
    </source>
</evidence>
<keyword evidence="6" id="KW-0694">RNA-binding</keyword>
<keyword evidence="11" id="KW-1185">Reference proteome</keyword>
<keyword evidence="4" id="KW-0698">rRNA processing</keyword>
<evidence type="ECO:0000256" key="2">
    <source>
        <dbReference type="ARBA" id="ARBA00007841"/>
    </source>
</evidence>
<keyword evidence="3" id="KW-0963">Cytoplasm</keyword>
<dbReference type="SUPFAM" id="SSF54791">
    <property type="entry name" value="Eukaryotic type KH-domain (KH-domain type I)"/>
    <property type="match status" value="1"/>
</dbReference>
<dbReference type="InterPro" id="IPR036612">
    <property type="entry name" value="KH_dom_type_1_sf"/>
</dbReference>
<evidence type="ECO:0000256" key="6">
    <source>
        <dbReference type="ARBA" id="ARBA00022884"/>
    </source>
</evidence>
<protein>
    <recommendedName>
        <fullName evidence="7">Ribosomal RNA-processing protein 40</fullName>
    </recommendedName>
</protein>
<proteinExistence type="inferred from homology"/>
<feature type="domain" description="K Homology" evidence="8">
    <location>
        <begin position="161"/>
        <end position="214"/>
    </location>
</feature>
<dbReference type="InterPro" id="IPR041054">
    <property type="entry name" value="Rrp40_N_euk"/>
</dbReference>
<dbReference type="InterPro" id="IPR037319">
    <property type="entry name" value="Rrp40_S1"/>
</dbReference>
<sequence length="259" mass="28002">MATERPLVLPGDVIPPSLIPTSANPNKKQQPLRLGPGLRHIPPSDIVPTVAGQLITVPHKNSMWVEYNSSRYTPTPSDLVIATISRSGPDFYYASLSPYTANATLPHLSFEGATKKTRPQLPPGSLVYARVTLANKHMDPEIECVSSATGKADGLGPLKDGMVFDISLGFARRLLMARSKEEGKVEVLELLGEEGLAFETAVGRNGKVWVSGASDAKGNEGVNAKTVVVVGRALQETDTKRLGVEQQRKLVKKLVREMR</sequence>
<dbReference type="PANTHER" id="PTHR21321:SF1">
    <property type="entry name" value="EXOSOME COMPLEX COMPONENT RRP40"/>
    <property type="match status" value="1"/>
</dbReference>
<dbReference type="GO" id="GO:0034475">
    <property type="term" value="P:U4 snRNA 3'-end processing"/>
    <property type="evidence" value="ECO:0007669"/>
    <property type="project" value="TreeGrafter"/>
</dbReference>
<dbReference type="GO" id="GO:0000176">
    <property type="term" value="C:nuclear exosome (RNase complex)"/>
    <property type="evidence" value="ECO:0007669"/>
    <property type="project" value="TreeGrafter"/>
</dbReference>
<dbReference type="Pfam" id="PF21262">
    <property type="entry name" value="RRP40_S1"/>
    <property type="match status" value="1"/>
</dbReference>
<dbReference type="Pfam" id="PF18311">
    <property type="entry name" value="Rrp40_N"/>
    <property type="match status" value="1"/>
</dbReference>
<feature type="domain" description="Exosome complex exonuclease Rrp40 N-terminal" evidence="9">
    <location>
        <begin position="32"/>
        <end position="71"/>
    </location>
</feature>
<dbReference type="Gene3D" id="2.40.50.140">
    <property type="entry name" value="Nucleic acid-binding proteins"/>
    <property type="match status" value="1"/>
</dbReference>
<dbReference type="GO" id="GO:0071038">
    <property type="term" value="P:TRAMP-dependent tRNA surveillance pathway"/>
    <property type="evidence" value="ECO:0007669"/>
    <property type="project" value="TreeGrafter"/>
</dbReference>
<dbReference type="GO" id="GO:0071035">
    <property type="term" value="P:nuclear polyadenylation-dependent rRNA catabolic process"/>
    <property type="evidence" value="ECO:0007669"/>
    <property type="project" value="TreeGrafter"/>
</dbReference>
<dbReference type="Pfam" id="PF15985">
    <property type="entry name" value="KH_6"/>
    <property type="match status" value="1"/>
</dbReference>
<evidence type="ECO:0000256" key="3">
    <source>
        <dbReference type="ARBA" id="ARBA00022490"/>
    </source>
</evidence>
<dbReference type="FunFam" id="2.40.50.100:FF:000073">
    <property type="entry name" value="Putative Exosome complex component RRP40"/>
    <property type="match status" value="1"/>
</dbReference>
<name>A0AAN6WTS3_9PEZI</name>
<reference evidence="10" key="1">
    <citation type="journal article" date="2023" name="Mol. Phylogenet. Evol.">
        <title>Genome-scale phylogeny and comparative genomics of the fungal order Sordariales.</title>
        <authorList>
            <person name="Hensen N."/>
            <person name="Bonometti L."/>
            <person name="Westerberg I."/>
            <person name="Brannstrom I.O."/>
            <person name="Guillou S."/>
            <person name="Cros-Aarteil S."/>
            <person name="Calhoun S."/>
            <person name="Haridas S."/>
            <person name="Kuo A."/>
            <person name="Mondo S."/>
            <person name="Pangilinan J."/>
            <person name="Riley R."/>
            <person name="LaButti K."/>
            <person name="Andreopoulos B."/>
            <person name="Lipzen A."/>
            <person name="Chen C."/>
            <person name="Yan M."/>
            <person name="Daum C."/>
            <person name="Ng V."/>
            <person name="Clum A."/>
            <person name="Steindorff A."/>
            <person name="Ohm R.A."/>
            <person name="Martin F."/>
            <person name="Silar P."/>
            <person name="Natvig D.O."/>
            <person name="Lalanne C."/>
            <person name="Gautier V."/>
            <person name="Ament-Velasquez S.L."/>
            <person name="Kruys A."/>
            <person name="Hutchinson M.I."/>
            <person name="Powell A.J."/>
            <person name="Barry K."/>
            <person name="Miller A.N."/>
            <person name="Grigoriev I.V."/>
            <person name="Debuchy R."/>
            <person name="Gladieux P."/>
            <person name="Hiltunen Thoren M."/>
            <person name="Johannesson H."/>
        </authorList>
    </citation>
    <scope>NUCLEOTIDE SEQUENCE</scope>
    <source>
        <strain evidence="10">PSN309</strain>
    </source>
</reference>
<evidence type="ECO:0000259" key="9">
    <source>
        <dbReference type="Pfam" id="PF18311"/>
    </source>
</evidence>
<dbReference type="Gene3D" id="3.30.1370.10">
    <property type="entry name" value="K Homology domain, type 1"/>
    <property type="match status" value="1"/>
</dbReference>
<dbReference type="GO" id="GO:0000467">
    <property type="term" value="P:exonucleolytic trimming to generate mature 3'-end of 5.8S rRNA from tricistronic rRNA transcript (SSU-rRNA, 5.8S rRNA, LSU-rRNA)"/>
    <property type="evidence" value="ECO:0007669"/>
    <property type="project" value="TreeGrafter"/>
</dbReference>
<dbReference type="GO" id="GO:0000177">
    <property type="term" value="C:cytoplasmic exosome (RNase complex)"/>
    <property type="evidence" value="ECO:0007669"/>
    <property type="project" value="TreeGrafter"/>
</dbReference>
<evidence type="ECO:0000256" key="1">
    <source>
        <dbReference type="ARBA" id="ARBA00004604"/>
    </source>
</evidence>
<dbReference type="InterPro" id="IPR026699">
    <property type="entry name" value="Exosome_RNA_bind1/RRP40/RRP4"/>
</dbReference>
<evidence type="ECO:0000256" key="7">
    <source>
        <dbReference type="ARBA" id="ARBA00030615"/>
    </source>
</evidence>
<dbReference type="GO" id="GO:0003723">
    <property type="term" value="F:RNA binding"/>
    <property type="evidence" value="ECO:0007669"/>
    <property type="project" value="UniProtKB-KW"/>
</dbReference>
<comment type="subcellular location">
    <subcellularLocation>
        <location evidence="1">Nucleus</location>
        <location evidence="1">Nucleolus</location>
    </subcellularLocation>
</comment>